<dbReference type="STRING" id="406100.SAMN04488052_103201"/>
<evidence type="ECO:0000256" key="5">
    <source>
        <dbReference type="ARBA" id="ARBA00093199"/>
    </source>
</evidence>
<dbReference type="PANTHER" id="PTHR28047:SF5">
    <property type="entry name" value="PROTEIN DCG1"/>
    <property type="match status" value="1"/>
</dbReference>
<dbReference type="Gene3D" id="3.40.50.12500">
    <property type="match status" value="1"/>
</dbReference>
<evidence type="ECO:0000313" key="8">
    <source>
        <dbReference type="Proteomes" id="UP000199657"/>
    </source>
</evidence>
<dbReference type="InterPro" id="IPR015942">
    <property type="entry name" value="Asp/Glu/hydantoin_racemase"/>
</dbReference>
<dbReference type="InterPro" id="IPR053714">
    <property type="entry name" value="Iso_Racemase_Enz_sf"/>
</dbReference>
<comment type="catalytic activity">
    <reaction evidence="5">
        <text>D-5-benzylhydantoin = L-5-benzylhydantoin</text>
        <dbReference type="Rhea" id="RHEA:83991"/>
        <dbReference type="ChEBI" id="CHEBI:176864"/>
        <dbReference type="ChEBI" id="CHEBI:233540"/>
    </reaction>
</comment>
<comment type="similarity">
    <text evidence="1">Belongs to the HyuE racemase family.</text>
</comment>
<dbReference type="PANTHER" id="PTHR28047">
    <property type="entry name" value="PROTEIN DCG1"/>
    <property type="match status" value="1"/>
</dbReference>
<protein>
    <recommendedName>
        <fullName evidence="4">Hydantoin racemase</fullName>
        <ecNumber evidence="3">5.1.99.5</ecNumber>
    </recommendedName>
</protein>
<dbReference type="Proteomes" id="UP000199657">
    <property type="component" value="Unassembled WGS sequence"/>
</dbReference>
<dbReference type="GO" id="GO:0047661">
    <property type="term" value="F:amino-acid racemase activity"/>
    <property type="evidence" value="ECO:0007669"/>
    <property type="project" value="InterPro"/>
</dbReference>
<reference evidence="7 8" key="1">
    <citation type="submission" date="2016-10" db="EMBL/GenBank/DDBJ databases">
        <authorList>
            <person name="de Groot N.N."/>
        </authorList>
    </citation>
    <scope>NUCLEOTIDE SEQUENCE [LARGE SCALE GENOMIC DNA]</scope>
    <source>
        <strain evidence="7 8">CGMCC 1.6291</strain>
    </source>
</reference>
<comment type="catalytic activity">
    <reaction evidence="6">
        <text>D-5-isobutylhydantoin = L-5-isobutylhydantoin</text>
        <dbReference type="Rhea" id="RHEA:84231"/>
        <dbReference type="ChEBI" id="CHEBI:233609"/>
        <dbReference type="ChEBI" id="CHEBI:233610"/>
    </reaction>
</comment>
<organism evidence="7 8">
    <name type="scientific">Aquisalimonas asiatica</name>
    <dbReference type="NCBI Taxonomy" id="406100"/>
    <lineage>
        <taxon>Bacteria</taxon>
        <taxon>Pseudomonadati</taxon>
        <taxon>Pseudomonadota</taxon>
        <taxon>Gammaproteobacteria</taxon>
        <taxon>Chromatiales</taxon>
        <taxon>Ectothiorhodospiraceae</taxon>
        <taxon>Aquisalimonas</taxon>
    </lineage>
</organism>
<proteinExistence type="inferred from homology"/>
<gene>
    <name evidence="7" type="ORF">SAMN04488052_103201</name>
</gene>
<name>A0A1H8SUY7_9GAMM</name>
<evidence type="ECO:0000313" key="7">
    <source>
        <dbReference type="EMBL" id="SEO82168.1"/>
    </source>
</evidence>
<evidence type="ECO:0000256" key="2">
    <source>
        <dbReference type="ARBA" id="ARBA00051635"/>
    </source>
</evidence>
<sequence>MRIQVINPNTSAHMTDAIGDAARAVAGPGTEILAVNPADGPPSIEGHYDEAMAVPGMLAKVHDGEQAGVDGHVIACFGDPGLMAAREVAAGPVIGIAEAAMHMASLIAPRFAVVTTLDRTRIIAAHLAEQYGMARHCCAIRATEIAVLELDDPASDARARITAECRAAIEQDRAEALVLGCAGMADLPRALSDELGVPVIDGVGAAVKLVESLVGMGLGTSKAGDLAYPVAKTYTGDLGRFSP</sequence>
<comment type="catalytic activity">
    <reaction evidence="2">
        <text>a D-5-monosubstituted hydantoin = a L-5-monosubstituted hydantoin</text>
        <dbReference type="Rhea" id="RHEA:46624"/>
        <dbReference type="ChEBI" id="CHEBI:86339"/>
        <dbReference type="ChEBI" id="CHEBI:86340"/>
        <dbReference type="EC" id="5.1.99.5"/>
    </reaction>
</comment>
<dbReference type="RefSeq" id="WP_091642463.1">
    <property type="nucleotide sequence ID" value="NZ_FOEG01000003.1"/>
</dbReference>
<evidence type="ECO:0000256" key="4">
    <source>
        <dbReference type="ARBA" id="ARBA00067972"/>
    </source>
</evidence>
<evidence type="ECO:0000256" key="6">
    <source>
        <dbReference type="ARBA" id="ARBA00093234"/>
    </source>
</evidence>
<dbReference type="Pfam" id="PF01177">
    <property type="entry name" value="Asp_Glu_race"/>
    <property type="match status" value="1"/>
</dbReference>
<accession>A0A1H8SUY7</accession>
<evidence type="ECO:0000256" key="3">
    <source>
        <dbReference type="ARBA" id="ARBA00066406"/>
    </source>
</evidence>
<dbReference type="EMBL" id="FOEG01000003">
    <property type="protein sequence ID" value="SEO82168.1"/>
    <property type="molecule type" value="Genomic_DNA"/>
</dbReference>
<evidence type="ECO:0000256" key="1">
    <source>
        <dbReference type="ARBA" id="ARBA00038414"/>
    </source>
</evidence>
<dbReference type="FunFam" id="3.40.50.12500:FF:000001">
    <property type="entry name" value="Putative hydantoin racemase"/>
    <property type="match status" value="1"/>
</dbReference>
<dbReference type="EC" id="5.1.99.5" evidence="3"/>
<dbReference type="GO" id="GO:0036348">
    <property type="term" value="F:hydantoin racemase activity"/>
    <property type="evidence" value="ECO:0007669"/>
    <property type="project" value="UniProtKB-EC"/>
</dbReference>
<dbReference type="InterPro" id="IPR052186">
    <property type="entry name" value="Hydantoin_racemase-like"/>
</dbReference>
<keyword evidence="8" id="KW-1185">Reference proteome</keyword>
<dbReference type="AlphaFoldDB" id="A0A1H8SUY7"/>
<dbReference type="OrthoDB" id="9791723at2"/>